<dbReference type="InterPro" id="IPR022998">
    <property type="entry name" value="ThiamineP_synth_TenI"/>
</dbReference>
<proteinExistence type="predicted"/>
<dbReference type="STRING" id="1121131.SAMN02745229_03586"/>
<dbReference type="Gene3D" id="3.20.20.70">
    <property type="entry name" value="Aldolase class I"/>
    <property type="match status" value="1"/>
</dbReference>
<keyword evidence="5" id="KW-1185">Reference proteome</keyword>
<organism evidence="4 5">
    <name type="scientific">Butyrivibrio fibrisolvens DSM 3071</name>
    <dbReference type="NCBI Taxonomy" id="1121131"/>
    <lineage>
        <taxon>Bacteria</taxon>
        <taxon>Bacillati</taxon>
        <taxon>Bacillota</taxon>
        <taxon>Clostridia</taxon>
        <taxon>Lachnospirales</taxon>
        <taxon>Lachnospiraceae</taxon>
        <taxon>Butyrivibrio</taxon>
    </lineage>
</organism>
<comment type="pathway">
    <text evidence="1">Cofactor biosynthesis; thiamine diphosphate biosynthesis.</text>
</comment>
<dbReference type="PANTHER" id="PTHR20857:SF15">
    <property type="entry name" value="THIAMINE-PHOSPHATE SYNTHASE"/>
    <property type="match status" value="1"/>
</dbReference>
<feature type="domain" description="Thiamine phosphate synthase/TenI" evidence="3">
    <location>
        <begin position="34"/>
        <end position="210"/>
    </location>
</feature>
<sequence length="223" mass="24605">MTTYMYENSRFTNNIYRSDNTYGPDNTYGSDTKLICITNRKLCKEPFLDRMKLVASLRPRAVILREKDLDASEYKSLSLAVKRICDSYNVPFIYHSHPELALQNGAGLHMPLNELKDIPESDRANLKILGASCHSVEDAITAQSLGCSYIIAGHIFETDCKKGIPGRGISFLKEVNEHVHLPVYAIGGITPSKLPEILGCGASGGCMMSGFMCGDYLPDVMEG</sequence>
<dbReference type="CDD" id="cd00564">
    <property type="entry name" value="TMP_TenI"/>
    <property type="match status" value="1"/>
</dbReference>
<dbReference type="SUPFAM" id="SSF51391">
    <property type="entry name" value="Thiamin phosphate synthase"/>
    <property type="match status" value="1"/>
</dbReference>
<dbReference type="Pfam" id="PF02581">
    <property type="entry name" value="TMP-TENI"/>
    <property type="match status" value="1"/>
</dbReference>
<dbReference type="Proteomes" id="UP000184278">
    <property type="component" value="Unassembled WGS sequence"/>
</dbReference>
<evidence type="ECO:0000256" key="1">
    <source>
        <dbReference type="ARBA" id="ARBA00004948"/>
    </source>
</evidence>
<dbReference type="InterPro" id="IPR013785">
    <property type="entry name" value="Aldolase_TIM"/>
</dbReference>
<dbReference type="PANTHER" id="PTHR20857">
    <property type="entry name" value="THIAMINE-PHOSPHATE PYROPHOSPHORYLASE"/>
    <property type="match status" value="1"/>
</dbReference>
<evidence type="ECO:0000313" key="5">
    <source>
        <dbReference type="Proteomes" id="UP000184278"/>
    </source>
</evidence>
<dbReference type="GO" id="GO:0005737">
    <property type="term" value="C:cytoplasm"/>
    <property type="evidence" value="ECO:0007669"/>
    <property type="project" value="TreeGrafter"/>
</dbReference>
<name>A0A1M6DSV2_BUTFI</name>
<dbReference type="GO" id="GO:0009228">
    <property type="term" value="P:thiamine biosynthetic process"/>
    <property type="evidence" value="ECO:0007669"/>
    <property type="project" value="UniProtKB-KW"/>
</dbReference>
<gene>
    <name evidence="4" type="ORF">SAMN02745229_03586</name>
</gene>
<dbReference type="InterPro" id="IPR036206">
    <property type="entry name" value="ThiamineP_synth_sf"/>
</dbReference>
<accession>A0A1M6DSV2</accession>
<dbReference type="EMBL" id="FQXK01000039">
    <property type="protein sequence ID" value="SHI76098.1"/>
    <property type="molecule type" value="Genomic_DNA"/>
</dbReference>
<dbReference type="AlphaFoldDB" id="A0A1M6DSV2"/>
<protein>
    <submittedName>
        <fullName evidence="4">Thiamine-phosphate pyrophosphorylase</fullName>
    </submittedName>
</protein>
<keyword evidence="2" id="KW-0784">Thiamine biosynthesis</keyword>
<dbReference type="RefSeq" id="WP_242951225.1">
    <property type="nucleotide sequence ID" value="NZ_FQXK01000039.1"/>
</dbReference>
<evidence type="ECO:0000259" key="3">
    <source>
        <dbReference type="Pfam" id="PF02581"/>
    </source>
</evidence>
<reference evidence="5" key="1">
    <citation type="submission" date="2016-11" db="EMBL/GenBank/DDBJ databases">
        <authorList>
            <person name="Varghese N."/>
            <person name="Submissions S."/>
        </authorList>
    </citation>
    <scope>NUCLEOTIDE SEQUENCE [LARGE SCALE GENOMIC DNA]</scope>
    <source>
        <strain evidence="5">DSM 3071</strain>
    </source>
</reference>
<dbReference type="GO" id="GO:0004789">
    <property type="term" value="F:thiamine-phosphate diphosphorylase activity"/>
    <property type="evidence" value="ECO:0007669"/>
    <property type="project" value="TreeGrafter"/>
</dbReference>
<evidence type="ECO:0000313" key="4">
    <source>
        <dbReference type="EMBL" id="SHI76098.1"/>
    </source>
</evidence>
<dbReference type="GeneID" id="89509771"/>
<evidence type="ECO:0000256" key="2">
    <source>
        <dbReference type="ARBA" id="ARBA00022977"/>
    </source>
</evidence>